<keyword evidence="3" id="KW-1185">Reference proteome</keyword>
<dbReference type="PaxDb" id="3218-PP1S243_85V6.1"/>
<evidence type="ECO:0000313" key="3">
    <source>
        <dbReference type="Proteomes" id="UP000006727"/>
    </source>
</evidence>
<sequence length="94" mass="10718">MEVRIGIALREHTLFLGSLFSGMRSSLKLVDGVVTNKPSAHYTSICVTSLYADATFFVICSRLSLDMDAVCSFMCFSVWDDVRQRIYCFYFYSL</sequence>
<dbReference type="Gramene" id="Pp3c2_2070V3.2">
    <property type="protein sequence ID" value="PAC:32934518.CDS.1"/>
    <property type="gene ID" value="Pp3c2_2070"/>
</dbReference>
<protein>
    <submittedName>
        <fullName evidence="1 2">Uncharacterized protein</fullName>
    </submittedName>
</protein>
<dbReference type="EMBL" id="ABEU02000002">
    <property type="protein sequence ID" value="PNR59280.1"/>
    <property type="molecule type" value="Genomic_DNA"/>
</dbReference>
<dbReference type="EnsemblPlants" id="Pp3c2_2070V3.2">
    <property type="protein sequence ID" value="PAC:32934518.CDS.1"/>
    <property type="gene ID" value="Pp3c2_2070"/>
</dbReference>
<evidence type="ECO:0000313" key="1">
    <source>
        <dbReference type="EMBL" id="PNR59280.1"/>
    </source>
</evidence>
<dbReference type="Proteomes" id="UP000006727">
    <property type="component" value="Chromosome 2"/>
</dbReference>
<reference evidence="2" key="3">
    <citation type="submission" date="2020-12" db="UniProtKB">
        <authorList>
            <consortium name="EnsemblPlants"/>
        </authorList>
    </citation>
    <scope>IDENTIFICATION</scope>
</reference>
<dbReference type="InParanoid" id="A0A2K1KZV5"/>
<evidence type="ECO:0000313" key="2">
    <source>
        <dbReference type="EnsemblPlants" id="PAC:32934517.CDS.1"/>
    </source>
</evidence>
<dbReference type="AlphaFoldDB" id="A0A2K1KZV5"/>
<reference evidence="1 3" key="1">
    <citation type="journal article" date="2008" name="Science">
        <title>The Physcomitrella genome reveals evolutionary insights into the conquest of land by plants.</title>
        <authorList>
            <person name="Rensing S."/>
            <person name="Lang D."/>
            <person name="Zimmer A."/>
            <person name="Terry A."/>
            <person name="Salamov A."/>
            <person name="Shapiro H."/>
            <person name="Nishiyama T."/>
            <person name="Perroud P.-F."/>
            <person name="Lindquist E."/>
            <person name="Kamisugi Y."/>
            <person name="Tanahashi T."/>
            <person name="Sakakibara K."/>
            <person name="Fujita T."/>
            <person name="Oishi K."/>
            <person name="Shin-I T."/>
            <person name="Kuroki Y."/>
            <person name="Toyoda A."/>
            <person name="Suzuki Y."/>
            <person name="Hashimoto A."/>
            <person name="Yamaguchi K."/>
            <person name="Sugano A."/>
            <person name="Kohara Y."/>
            <person name="Fujiyama A."/>
            <person name="Anterola A."/>
            <person name="Aoki S."/>
            <person name="Ashton N."/>
            <person name="Barbazuk W.B."/>
            <person name="Barker E."/>
            <person name="Bennetzen J."/>
            <person name="Bezanilla M."/>
            <person name="Blankenship R."/>
            <person name="Cho S.H."/>
            <person name="Dutcher S."/>
            <person name="Estelle M."/>
            <person name="Fawcett J.A."/>
            <person name="Gundlach H."/>
            <person name="Hanada K."/>
            <person name="Heyl A."/>
            <person name="Hicks K.A."/>
            <person name="Hugh J."/>
            <person name="Lohr M."/>
            <person name="Mayer K."/>
            <person name="Melkozernov A."/>
            <person name="Murata T."/>
            <person name="Nelson D."/>
            <person name="Pils B."/>
            <person name="Prigge M."/>
            <person name="Reiss B."/>
            <person name="Renner T."/>
            <person name="Rombauts S."/>
            <person name="Rushton P."/>
            <person name="Sanderfoot A."/>
            <person name="Schween G."/>
            <person name="Shiu S.-H."/>
            <person name="Stueber K."/>
            <person name="Theodoulou F.L."/>
            <person name="Tu H."/>
            <person name="Van de Peer Y."/>
            <person name="Verrier P.J."/>
            <person name="Waters E."/>
            <person name="Wood A."/>
            <person name="Yang L."/>
            <person name="Cove D."/>
            <person name="Cuming A."/>
            <person name="Hasebe M."/>
            <person name="Lucas S."/>
            <person name="Mishler D.B."/>
            <person name="Reski R."/>
            <person name="Grigoriev I."/>
            <person name="Quatrano R.S."/>
            <person name="Boore J.L."/>
        </authorList>
    </citation>
    <scope>NUCLEOTIDE SEQUENCE [LARGE SCALE GENOMIC DNA]</scope>
    <source>
        <strain evidence="2 3">cv. Gransden 2004</strain>
    </source>
</reference>
<dbReference type="EnsemblPlants" id="Pp3c2_2070V3.1">
    <property type="protein sequence ID" value="PAC:32934517.CDS.1"/>
    <property type="gene ID" value="Pp3c2_2070"/>
</dbReference>
<organism evidence="1">
    <name type="scientific">Physcomitrium patens</name>
    <name type="common">Spreading-leaved earth moss</name>
    <name type="synonym">Physcomitrella patens</name>
    <dbReference type="NCBI Taxonomy" id="3218"/>
    <lineage>
        <taxon>Eukaryota</taxon>
        <taxon>Viridiplantae</taxon>
        <taxon>Streptophyta</taxon>
        <taxon>Embryophyta</taxon>
        <taxon>Bryophyta</taxon>
        <taxon>Bryophytina</taxon>
        <taxon>Bryopsida</taxon>
        <taxon>Funariidae</taxon>
        <taxon>Funariales</taxon>
        <taxon>Funariaceae</taxon>
        <taxon>Physcomitrium</taxon>
    </lineage>
</organism>
<gene>
    <name evidence="1" type="ORF">PHYPA_002071</name>
</gene>
<name>A0A2K1KZV5_PHYPA</name>
<reference evidence="1 3" key="2">
    <citation type="journal article" date="2018" name="Plant J.">
        <title>The Physcomitrella patens chromosome-scale assembly reveals moss genome structure and evolution.</title>
        <authorList>
            <person name="Lang D."/>
            <person name="Ullrich K.K."/>
            <person name="Murat F."/>
            <person name="Fuchs J."/>
            <person name="Jenkins J."/>
            <person name="Haas F.B."/>
            <person name="Piednoel M."/>
            <person name="Gundlach H."/>
            <person name="Van Bel M."/>
            <person name="Meyberg R."/>
            <person name="Vives C."/>
            <person name="Morata J."/>
            <person name="Symeonidi A."/>
            <person name="Hiss M."/>
            <person name="Muchero W."/>
            <person name="Kamisugi Y."/>
            <person name="Saleh O."/>
            <person name="Blanc G."/>
            <person name="Decker E.L."/>
            <person name="van Gessel N."/>
            <person name="Grimwood J."/>
            <person name="Hayes R.D."/>
            <person name="Graham S.W."/>
            <person name="Gunter L.E."/>
            <person name="McDaniel S.F."/>
            <person name="Hoernstein S.N.W."/>
            <person name="Larsson A."/>
            <person name="Li F.W."/>
            <person name="Perroud P.F."/>
            <person name="Phillips J."/>
            <person name="Ranjan P."/>
            <person name="Rokshar D.S."/>
            <person name="Rothfels C.J."/>
            <person name="Schneider L."/>
            <person name="Shu S."/>
            <person name="Stevenson D.W."/>
            <person name="Thummler F."/>
            <person name="Tillich M."/>
            <person name="Villarreal Aguilar J.C."/>
            <person name="Widiez T."/>
            <person name="Wong G.K."/>
            <person name="Wymore A."/>
            <person name="Zhang Y."/>
            <person name="Zimmer A.D."/>
            <person name="Quatrano R.S."/>
            <person name="Mayer K.F.X."/>
            <person name="Goodstein D."/>
            <person name="Casacuberta J.M."/>
            <person name="Vandepoele K."/>
            <person name="Reski R."/>
            <person name="Cuming A.C."/>
            <person name="Tuskan G.A."/>
            <person name="Maumus F."/>
            <person name="Salse J."/>
            <person name="Schmutz J."/>
            <person name="Rensing S.A."/>
        </authorList>
    </citation>
    <scope>NUCLEOTIDE SEQUENCE [LARGE SCALE GENOMIC DNA]</scope>
    <source>
        <strain evidence="2 3">cv. Gransden 2004</strain>
    </source>
</reference>
<proteinExistence type="predicted"/>
<dbReference type="Gramene" id="Pp3c2_2070V3.1">
    <property type="protein sequence ID" value="PAC:32934517.CDS.1"/>
    <property type="gene ID" value="Pp3c2_2070"/>
</dbReference>
<accession>A0A2K1KZV5</accession>